<evidence type="ECO:0000313" key="3">
    <source>
        <dbReference type="Proteomes" id="UP000092498"/>
    </source>
</evidence>
<reference evidence="2 3" key="1">
    <citation type="submission" date="2015-11" db="EMBL/GenBank/DDBJ databases">
        <title>Whole-Genome Sequence of Candidatus Oderbacter manganicum from the National Park Lower Oder Valley, Germany.</title>
        <authorList>
            <person name="Braun B."/>
            <person name="Liere K."/>
            <person name="Szewzyk U."/>
        </authorList>
    </citation>
    <scope>NUCLEOTIDE SEQUENCE [LARGE SCALE GENOMIC DNA]</scope>
    <source>
        <strain evidence="2 3">OTSz_A_272</strain>
    </source>
</reference>
<dbReference type="SUPFAM" id="SSF82171">
    <property type="entry name" value="DPP6 N-terminal domain-like"/>
    <property type="match status" value="1"/>
</dbReference>
<name>A0A1B1AJR7_9PROT</name>
<feature type="compositionally biased region" description="Low complexity" evidence="1">
    <location>
        <begin position="1"/>
        <end position="27"/>
    </location>
</feature>
<protein>
    <recommendedName>
        <fullName evidence="4">Bacterial surface antigen (D15) domain-containing protein</fullName>
    </recommendedName>
</protein>
<dbReference type="AlphaFoldDB" id="A0A1B1AJR7"/>
<dbReference type="Gene3D" id="2.130.10.10">
    <property type="entry name" value="YVTN repeat-like/Quinoprotein amine dehydrogenase"/>
    <property type="match status" value="1"/>
</dbReference>
<organism evidence="2 3">
    <name type="scientific">Candidatus Viadribacter manganicus</name>
    <dbReference type="NCBI Taxonomy" id="1759059"/>
    <lineage>
        <taxon>Bacteria</taxon>
        <taxon>Pseudomonadati</taxon>
        <taxon>Pseudomonadota</taxon>
        <taxon>Alphaproteobacteria</taxon>
        <taxon>Hyphomonadales</taxon>
        <taxon>Hyphomonadaceae</taxon>
        <taxon>Candidatus Viadribacter</taxon>
    </lineage>
</organism>
<feature type="region of interest" description="Disordered" evidence="1">
    <location>
        <begin position="1"/>
        <end position="44"/>
    </location>
</feature>
<dbReference type="Proteomes" id="UP000092498">
    <property type="component" value="Chromosome"/>
</dbReference>
<dbReference type="KEGG" id="cbot:ATE48_13170"/>
<accession>A0A1B1AJR7</accession>
<proteinExistence type="predicted"/>
<feature type="compositionally biased region" description="Pro residues" evidence="1">
    <location>
        <begin position="28"/>
        <end position="37"/>
    </location>
</feature>
<dbReference type="EMBL" id="CP013244">
    <property type="protein sequence ID" value="ANP46793.1"/>
    <property type="molecule type" value="Genomic_DNA"/>
</dbReference>
<evidence type="ECO:0000313" key="2">
    <source>
        <dbReference type="EMBL" id="ANP46793.1"/>
    </source>
</evidence>
<sequence>MAQAQAQTDASDTPTQGEVLSPPATEEAPPPEAPPPSRDPDDIPLIDLSRLETEDLRLLYFDPSETYLTPYVARSFQNSLNFERRIFGWEPWDQVTLLLKDFGDYGNAAARSSPNNALLIDIAPLSLAYETFSPGERFFTLTNHEVTHVALMDVWNERDAFWRRAFGGKPMPVQEHPESILYNYLATPRVNVPRWFLEGSAVFMETWMAGGFGRAQGAYDEMVFRSMVRDDAHFYSPVGLESEGIFVDFQVGVNDYLYGTRFFSYLAQRYSPEQVVQWLRRDEGSEAYYQSQFRRVFDLSLNQAWNEWIAWEHSFQRNNLEALRAHPLTEAVSLSPRALGSVSRTFVDPRTDELIGAFRYPGVIGHLGVLDPESGEIRHLTDIKGAMLYRVTSLAYDPASNTAWYTTDNYAYRDIIEIDVATGHEHMVLRDARIGDIVFNPADRSLWGLRHLNGYVTLVRIPAPYESWNQIYTFPFGRVPFDLDISADGGMLAMSVGEINGDQSVQVFNTADLTAGATPTPISTFSLGTATPEGFVFSPDGRYLFGSAYFTGVSNIFRYELATQELEAVSNAETGFFRPIPRPDGSLIVYEYTGEGFRPGVIHPLPLDDLGAVRFLGAEIAQSHPVVTNWTAGSPANVDLDSLITEQGHYTPRDEMRLGATYPVVEGYRGRVAVGYHAVFEDPLQFNQLHMTLSYLPNSPFEDQDWHFDIEYKTLRWRLRYWHNDADFYDLFGPTERARAGDAFIVGYHNSFIYDPPRQLDFSIDAAYYTGLDTLPSAQEVSTSFDELASINALWTYTNTTRSLGAVDHERGWRWNVALGADHANGETFPSVRAGVDFGVPLPLNNASAWLYTAAGTVGGDDASPLSAWYMGAFGNNYVDDREIKRYREFDSFPGFAINQIEAQTFVRAVGELNLPPLRFEDLGVASIFLSSMRPALFVGALEAESRTGLNRSLQSAGVQTDWNFTVAHRLPMTLSLGYARGFEDGEAESDEVLLSLKIM</sequence>
<dbReference type="InParanoid" id="A0A1B1AJR7"/>
<keyword evidence="3" id="KW-1185">Reference proteome</keyword>
<evidence type="ECO:0008006" key="4">
    <source>
        <dbReference type="Google" id="ProtNLM"/>
    </source>
</evidence>
<evidence type="ECO:0000256" key="1">
    <source>
        <dbReference type="SAM" id="MobiDB-lite"/>
    </source>
</evidence>
<dbReference type="InterPro" id="IPR015943">
    <property type="entry name" value="WD40/YVTN_repeat-like_dom_sf"/>
</dbReference>
<gene>
    <name evidence="2" type="ORF">ATE48_13170</name>
</gene>
<dbReference type="STRING" id="1759059.ATE48_13170"/>